<dbReference type="PANTHER" id="PTHR44196">
    <property type="entry name" value="DEHYDROGENASE/REDUCTASE SDR FAMILY MEMBER 7B"/>
    <property type="match status" value="1"/>
</dbReference>
<dbReference type="InterPro" id="IPR002347">
    <property type="entry name" value="SDR_fam"/>
</dbReference>
<protein>
    <submittedName>
        <fullName evidence="5">SDR family oxidoreductase</fullName>
    </submittedName>
</protein>
<evidence type="ECO:0000256" key="1">
    <source>
        <dbReference type="ARBA" id="ARBA00006484"/>
    </source>
</evidence>
<gene>
    <name evidence="5" type="ORF">GCM10022278_13640</name>
</gene>
<dbReference type="InterPro" id="IPR036291">
    <property type="entry name" value="NAD(P)-bd_dom_sf"/>
</dbReference>
<dbReference type="SUPFAM" id="SSF51735">
    <property type="entry name" value="NAD(P)-binding Rossmann-fold domains"/>
    <property type="match status" value="1"/>
</dbReference>
<evidence type="ECO:0000313" key="6">
    <source>
        <dbReference type="Proteomes" id="UP001501337"/>
    </source>
</evidence>
<comment type="caution">
    <text evidence="5">The sequence shown here is derived from an EMBL/GenBank/DDBJ whole genome shotgun (WGS) entry which is preliminary data.</text>
</comment>
<dbReference type="NCBIfam" id="NF006099">
    <property type="entry name" value="PRK08251.1"/>
    <property type="match status" value="1"/>
</dbReference>
<keyword evidence="6" id="KW-1185">Reference proteome</keyword>
<dbReference type="PRINTS" id="PR00080">
    <property type="entry name" value="SDRFAMILY"/>
</dbReference>
<proteinExistence type="inferred from homology"/>
<dbReference type="PANTHER" id="PTHR44196:SF1">
    <property type="entry name" value="DEHYDROGENASE_REDUCTASE SDR FAMILY MEMBER 7B"/>
    <property type="match status" value="1"/>
</dbReference>
<dbReference type="InterPro" id="IPR020904">
    <property type="entry name" value="Sc_DH/Rdtase_CS"/>
</dbReference>
<name>A0ABP7NXU3_9GAMM</name>
<reference evidence="6" key="1">
    <citation type="journal article" date="2019" name="Int. J. Syst. Evol. Microbiol.">
        <title>The Global Catalogue of Microorganisms (GCM) 10K type strain sequencing project: providing services to taxonomists for standard genome sequencing and annotation.</title>
        <authorList>
            <consortium name="The Broad Institute Genomics Platform"/>
            <consortium name="The Broad Institute Genome Sequencing Center for Infectious Disease"/>
            <person name="Wu L."/>
            <person name="Ma J."/>
        </authorList>
    </citation>
    <scope>NUCLEOTIDE SEQUENCE [LARGE SCALE GENOMIC DNA]</scope>
    <source>
        <strain evidence="6">JCM 17555</strain>
    </source>
</reference>
<organism evidence="5 6">
    <name type="scientific">Allohahella marinimesophila</name>
    <dbReference type="NCBI Taxonomy" id="1054972"/>
    <lineage>
        <taxon>Bacteria</taxon>
        <taxon>Pseudomonadati</taxon>
        <taxon>Pseudomonadota</taxon>
        <taxon>Gammaproteobacteria</taxon>
        <taxon>Oceanospirillales</taxon>
        <taxon>Hahellaceae</taxon>
        <taxon>Allohahella</taxon>
    </lineage>
</organism>
<dbReference type="Proteomes" id="UP001501337">
    <property type="component" value="Unassembled WGS sequence"/>
</dbReference>
<dbReference type="Gene3D" id="3.40.50.720">
    <property type="entry name" value="NAD(P)-binding Rossmann-like Domain"/>
    <property type="match status" value="1"/>
</dbReference>
<keyword evidence="2" id="KW-0560">Oxidoreductase</keyword>
<dbReference type="InterPro" id="IPR057326">
    <property type="entry name" value="KR_dom"/>
</dbReference>
<evidence type="ECO:0000256" key="3">
    <source>
        <dbReference type="RuleBase" id="RU000363"/>
    </source>
</evidence>
<accession>A0ABP7NXU3</accession>
<dbReference type="EMBL" id="BAABBO010000007">
    <property type="protein sequence ID" value="GAA3956372.1"/>
    <property type="molecule type" value="Genomic_DNA"/>
</dbReference>
<dbReference type="Pfam" id="PF00106">
    <property type="entry name" value="adh_short"/>
    <property type="match status" value="1"/>
</dbReference>
<evidence type="ECO:0000256" key="2">
    <source>
        <dbReference type="ARBA" id="ARBA00023002"/>
    </source>
</evidence>
<dbReference type="SMART" id="SM00822">
    <property type="entry name" value="PKS_KR"/>
    <property type="match status" value="1"/>
</dbReference>
<sequence length="248" mass="26447">MSRKSIVITGASDGIGKALAFEMAGRGYDLGLTARRLERLQAIADDIAARYPQTQIAVEALDVTAYETVQPVFDKLASALGKIDIVLANAGIARGGKVGKMPLADNLLTIDTNVNGAIATVSAALNIFRQQGHGHLVATSSLAAYRGMPRNAAYCASKAALSTFMEAVRAETFKEKIDVTVLHPGYIDTEINRHLKSRPFLITVEKGAKVFADLIEKKVKRATVPVYLSSLLGPLLKALPTGLLARMG</sequence>
<comment type="similarity">
    <text evidence="1 3">Belongs to the short-chain dehydrogenases/reductases (SDR) family.</text>
</comment>
<evidence type="ECO:0000259" key="4">
    <source>
        <dbReference type="SMART" id="SM00822"/>
    </source>
</evidence>
<dbReference type="PROSITE" id="PS00061">
    <property type="entry name" value="ADH_SHORT"/>
    <property type="match status" value="1"/>
</dbReference>
<dbReference type="RefSeq" id="WP_344804624.1">
    <property type="nucleotide sequence ID" value="NZ_BAABBO010000007.1"/>
</dbReference>
<dbReference type="PRINTS" id="PR00081">
    <property type="entry name" value="GDHRDH"/>
</dbReference>
<feature type="domain" description="Ketoreductase" evidence="4">
    <location>
        <begin position="4"/>
        <end position="190"/>
    </location>
</feature>
<evidence type="ECO:0000313" key="5">
    <source>
        <dbReference type="EMBL" id="GAA3956372.1"/>
    </source>
</evidence>